<dbReference type="SUPFAM" id="SSF110857">
    <property type="entry name" value="Gamma-glutamyl cyclotransferase-like"/>
    <property type="match status" value="1"/>
</dbReference>
<keyword evidence="2" id="KW-0808">Transferase</keyword>
<dbReference type="InterPro" id="IPR013024">
    <property type="entry name" value="GGCT-like"/>
</dbReference>
<keyword evidence="6" id="KW-1185">Reference proteome</keyword>
<evidence type="ECO:0000313" key="6">
    <source>
        <dbReference type="Proteomes" id="UP000243081"/>
    </source>
</evidence>
<feature type="domain" description="Gamma-glutamylcyclotransferase AIG2-like" evidence="4">
    <location>
        <begin position="221"/>
        <end position="312"/>
    </location>
</feature>
<evidence type="ECO:0000256" key="3">
    <source>
        <dbReference type="ARBA" id="ARBA00030602"/>
    </source>
</evidence>
<protein>
    <recommendedName>
        <fullName evidence="3">Putative gamma-glutamylcyclotransferase</fullName>
    </recommendedName>
</protein>
<dbReference type="PANTHER" id="PTHR31544:SF4">
    <property type="entry name" value="GAMMA-GLUTAMYLCYCLOTRANSFERASE-RELATED"/>
    <property type="match status" value="1"/>
</dbReference>
<dbReference type="CDD" id="cd06661">
    <property type="entry name" value="GGCT_like"/>
    <property type="match status" value="1"/>
</dbReference>
<dbReference type="PANTHER" id="PTHR31544">
    <property type="entry name" value="AIG2-LIKE PROTEIN D"/>
    <property type="match status" value="1"/>
</dbReference>
<dbReference type="Proteomes" id="UP000243081">
    <property type="component" value="Unassembled WGS sequence"/>
</dbReference>
<name>A0A179ICT4_CORDF</name>
<dbReference type="InterPro" id="IPR036568">
    <property type="entry name" value="GGCT-like_sf"/>
</dbReference>
<dbReference type="Pfam" id="PF06094">
    <property type="entry name" value="GGACT"/>
    <property type="match status" value="1"/>
</dbReference>
<evidence type="ECO:0000256" key="2">
    <source>
        <dbReference type="ARBA" id="ARBA00022679"/>
    </source>
</evidence>
<dbReference type="OrthoDB" id="3262926at2759"/>
<evidence type="ECO:0000256" key="1">
    <source>
        <dbReference type="ARBA" id="ARBA00008861"/>
    </source>
</evidence>
<comment type="caution">
    <text evidence="5">The sequence shown here is derived from an EMBL/GenBank/DDBJ whole genome shotgun (WGS) entry which is preliminary data.</text>
</comment>
<dbReference type="Gene3D" id="3.10.490.10">
    <property type="entry name" value="Gamma-glutamyl cyclotransferase-like"/>
    <property type="match status" value="1"/>
</dbReference>
<comment type="similarity">
    <text evidence="1">Belongs to the gamma-glutamylcyclotransferase family.</text>
</comment>
<dbReference type="InterPro" id="IPR045038">
    <property type="entry name" value="AIG2-like"/>
</dbReference>
<gene>
    <name evidence="5" type="ORF">LLEC1_00811</name>
</gene>
<dbReference type="AlphaFoldDB" id="A0A179ICT4"/>
<evidence type="ECO:0000259" key="4">
    <source>
        <dbReference type="Pfam" id="PF06094"/>
    </source>
</evidence>
<organism evidence="5 6">
    <name type="scientific">Cordyceps confragosa</name>
    <name type="common">Lecanicillium lecanii</name>
    <dbReference type="NCBI Taxonomy" id="2714763"/>
    <lineage>
        <taxon>Eukaryota</taxon>
        <taxon>Fungi</taxon>
        <taxon>Dikarya</taxon>
        <taxon>Ascomycota</taxon>
        <taxon>Pezizomycotina</taxon>
        <taxon>Sordariomycetes</taxon>
        <taxon>Hypocreomycetidae</taxon>
        <taxon>Hypocreales</taxon>
        <taxon>Cordycipitaceae</taxon>
        <taxon>Akanthomyces</taxon>
    </lineage>
</organism>
<evidence type="ECO:0000313" key="5">
    <source>
        <dbReference type="EMBL" id="OAR00486.1"/>
    </source>
</evidence>
<dbReference type="EMBL" id="LUKN01001669">
    <property type="protein sequence ID" value="OAR00486.1"/>
    <property type="molecule type" value="Genomic_DNA"/>
</dbReference>
<proteinExistence type="inferred from homology"/>
<reference evidence="5 6" key="1">
    <citation type="submission" date="2016-03" db="EMBL/GenBank/DDBJ databases">
        <title>Fine-scale spatial genetic structure of a fungal parasite of coffee scale insects.</title>
        <authorList>
            <person name="Jackson D."/>
            <person name="Zemenick K.A."/>
            <person name="Malloure B."/>
            <person name="Quandt C.A."/>
            <person name="James T.Y."/>
        </authorList>
    </citation>
    <scope>NUCLEOTIDE SEQUENCE [LARGE SCALE GENOMIC DNA]</scope>
    <source>
        <strain evidence="5 6">UM487</strain>
    </source>
</reference>
<dbReference type="InterPro" id="IPR009288">
    <property type="entry name" value="AIG2-like_dom"/>
</dbReference>
<dbReference type="GO" id="GO:0016740">
    <property type="term" value="F:transferase activity"/>
    <property type="evidence" value="ECO:0007669"/>
    <property type="project" value="UniProtKB-KW"/>
</dbReference>
<dbReference type="OMA" id="ESYEYSI"/>
<sequence>MDLLSACESLASNVLEYAASDTSDLQIPESDVEHWQQLFQMTRAEAIDEIKNWRLDFSRESLSPSAWEAIKESESAINFTKESYEYSLARGWKLKRHPVTSTDDPGMYLLRIEGTLPSIAMIQDLLGTKKLDIVSGVDDDCSPVQFCCMNAQLQTLLLNRLASSDSIQFRPNFIRVSIAAKDLSASSRHPTLGIDSTLPQYRPQSNAECFRPAQDEYPVPYFFYGTLADQAILARVVGTSDQDEIKYQPATVFGAALTTWAGKYRGLVDGGHGDKVEGMVYLVKSREEEDALRIYETVKYEVVRCSIHLEAESKSHMGLTFRLV</sequence>
<accession>A0A179ICT4</accession>